<dbReference type="RefSeq" id="WP_006054705.1">
    <property type="nucleotide sequence ID" value="NZ_RZHH01000003.1"/>
</dbReference>
<evidence type="ECO:0000256" key="2">
    <source>
        <dbReference type="ARBA" id="ARBA00023163"/>
    </source>
</evidence>
<dbReference type="GeneID" id="9988714"/>
<dbReference type="AlphaFoldDB" id="A0A482T890"/>
<dbReference type="EMBL" id="RZHH01000003">
    <property type="protein sequence ID" value="RYJ08119.1"/>
    <property type="molecule type" value="Genomic_DNA"/>
</dbReference>
<dbReference type="InterPro" id="IPR036388">
    <property type="entry name" value="WH-like_DNA-bd_sf"/>
</dbReference>
<accession>A0A482T890</accession>
<dbReference type="Pfam" id="PF04967">
    <property type="entry name" value="HTH_10"/>
    <property type="match status" value="1"/>
</dbReference>
<dbReference type="PANTHER" id="PTHR34236:SF1">
    <property type="entry name" value="DIMETHYL SULFOXIDE REDUCTASE TRANSCRIPTIONAL ACTIVATOR"/>
    <property type="match status" value="1"/>
</dbReference>
<proteinExistence type="predicted"/>
<keyword evidence="1" id="KW-0805">Transcription regulation</keyword>
<keyword evidence="5" id="KW-0238">DNA-binding</keyword>
<gene>
    <name evidence="5" type="ORF">ELS19_16205</name>
</gene>
<evidence type="ECO:0000256" key="1">
    <source>
        <dbReference type="ARBA" id="ARBA00023015"/>
    </source>
</evidence>
<dbReference type="InterPro" id="IPR056493">
    <property type="entry name" value="HVO_0513_N"/>
</dbReference>
<feature type="domain" description="HTH bat-type" evidence="3">
    <location>
        <begin position="162"/>
        <end position="214"/>
    </location>
</feature>
<feature type="domain" description="HVO-0513-like N-terminal" evidence="4">
    <location>
        <begin position="16"/>
        <end position="151"/>
    </location>
</feature>
<dbReference type="InterPro" id="IPR007050">
    <property type="entry name" value="HTH_bacterioopsin"/>
</dbReference>
<sequence length="220" mass="24593">MRYATLTLTWTDCQLHPLEDKFARDDSVTVEAIEYVSPGPKGRYVELLELRGDIERAEELLDDSPDALEYDITGTEGRGVAYIQCRTAGLVNDLLNLLHDHEIVVDWPMYSFDDESRGVKVTVVGTSSAIQDAVADLPTAVDFTLERMGEYEPDTGKLSGLLTDRQLEIFDLAVREGYYEIPRQTTHQDLATKLDVSTGTVSEHLQRIESKIVTATVDPI</sequence>
<dbReference type="Proteomes" id="UP000294028">
    <property type="component" value="Unassembled WGS sequence"/>
</dbReference>
<dbReference type="Gene3D" id="1.10.10.10">
    <property type="entry name" value="Winged helix-like DNA-binding domain superfamily/Winged helix DNA-binding domain"/>
    <property type="match status" value="1"/>
</dbReference>
<organism evidence="5 6">
    <name type="scientific">Halogeometricum borinquense</name>
    <dbReference type="NCBI Taxonomy" id="60847"/>
    <lineage>
        <taxon>Archaea</taxon>
        <taxon>Methanobacteriati</taxon>
        <taxon>Methanobacteriota</taxon>
        <taxon>Stenosarchaea group</taxon>
        <taxon>Halobacteria</taxon>
        <taxon>Halobacteriales</taxon>
        <taxon>Haloferacaceae</taxon>
        <taxon>Halogeometricum</taxon>
    </lineage>
</organism>
<dbReference type="PANTHER" id="PTHR34236">
    <property type="entry name" value="DIMETHYL SULFOXIDE REDUCTASE TRANSCRIPTIONAL ACTIVATOR"/>
    <property type="match status" value="1"/>
</dbReference>
<dbReference type="GO" id="GO:0003677">
    <property type="term" value="F:DNA binding"/>
    <property type="evidence" value="ECO:0007669"/>
    <property type="project" value="UniProtKB-KW"/>
</dbReference>
<evidence type="ECO:0000259" key="4">
    <source>
        <dbReference type="Pfam" id="PF24278"/>
    </source>
</evidence>
<dbReference type="Pfam" id="PF24278">
    <property type="entry name" value="HVO_0513_N"/>
    <property type="match status" value="1"/>
</dbReference>
<protein>
    <submittedName>
        <fullName evidence="5">DNA-binding protein</fullName>
    </submittedName>
</protein>
<reference evidence="5 6" key="1">
    <citation type="submission" date="2018-12" db="EMBL/GenBank/DDBJ databases">
        <title>Genome analysis provides insights into bioremediation potentialities of Halogeometricum borinquense strain N11.</title>
        <authorList>
            <person name="Najjari A."/>
            <person name="Youssef N."/>
            <person name="Fhoula I."/>
            <person name="Ben Dhia O."/>
            <person name="Mahjoubi M."/>
            <person name="Ouzari H.I."/>
            <person name="Cherif A."/>
        </authorList>
    </citation>
    <scope>NUCLEOTIDE SEQUENCE [LARGE SCALE GENOMIC DNA]</scope>
    <source>
        <strain evidence="5 6">N11</strain>
    </source>
</reference>
<name>A0A482T890_9EURY</name>
<comment type="caution">
    <text evidence="5">The sequence shown here is derived from an EMBL/GenBank/DDBJ whole genome shotgun (WGS) entry which is preliminary data.</text>
</comment>
<evidence type="ECO:0000259" key="3">
    <source>
        <dbReference type="Pfam" id="PF04967"/>
    </source>
</evidence>
<evidence type="ECO:0000313" key="5">
    <source>
        <dbReference type="EMBL" id="RYJ08119.1"/>
    </source>
</evidence>
<dbReference type="OMA" id="MGEYEPD"/>
<evidence type="ECO:0000313" key="6">
    <source>
        <dbReference type="Proteomes" id="UP000294028"/>
    </source>
</evidence>
<keyword evidence="2" id="KW-0804">Transcription</keyword>